<evidence type="ECO:0000313" key="2">
    <source>
        <dbReference type="EMBL" id="SNR23137.1"/>
    </source>
</evidence>
<gene>
    <name evidence="2" type="ORF">SAMN06264855_10166</name>
</gene>
<organism evidence="2 3">
    <name type="scientific">Halorubrum vacuolatum</name>
    <name type="common">Natronobacterium vacuolatum</name>
    <dbReference type="NCBI Taxonomy" id="63740"/>
    <lineage>
        <taxon>Archaea</taxon>
        <taxon>Methanobacteriati</taxon>
        <taxon>Methanobacteriota</taxon>
        <taxon>Stenosarchaea group</taxon>
        <taxon>Halobacteria</taxon>
        <taxon>Halobacteriales</taxon>
        <taxon>Haloferacaceae</taxon>
        <taxon>Halorubrum</taxon>
    </lineage>
</organism>
<dbReference type="AlphaFoldDB" id="A0A238UNG1"/>
<feature type="compositionally biased region" description="Basic and acidic residues" evidence="1">
    <location>
        <begin position="69"/>
        <end position="143"/>
    </location>
</feature>
<keyword evidence="3" id="KW-1185">Reference proteome</keyword>
<feature type="compositionally biased region" description="Basic and acidic residues" evidence="1">
    <location>
        <begin position="204"/>
        <end position="256"/>
    </location>
</feature>
<dbReference type="PROSITE" id="PS51318">
    <property type="entry name" value="TAT"/>
    <property type="match status" value="1"/>
</dbReference>
<evidence type="ECO:0000313" key="3">
    <source>
        <dbReference type="Proteomes" id="UP000198397"/>
    </source>
</evidence>
<feature type="compositionally biased region" description="Acidic residues" evidence="1">
    <location>
        <begin position="30"/>
        <end position="53"/>
    </location>
</feature>
<dbReference type="OrthoDB" id="351383at2157"/>
<reference evidence="2 3" key="1">
    <citation type="submission" date="2017-06" db="EMBL/GenBank/DDBJ databases">
        <authorList>
            <person name="Kim H.J."/>
            <person name="Triplett B.A."/>
        </authorList>
    </citation>
    <scope>NUCLEOTIDE SEQUENCE [LARGE SCALE GENOMIC DNA]</scope>
    <source>
        <strain evidence="2 3">DSM 8800</strain>
    </source>
</reference>
<evidence type="ECO:0000256" key="1">
    <source>
        <dbReference type="SAM" id="MobiDB-lite"/>
    </source>
</evidence>
<protein>
    <recommendedName>
        <fullName evidence="4">Zinc transport system substrate-binding protein</fullName>
    </recommendedName>
</protein>
<proteinExistence type="predicted"/>
<dbReference type="RefSeq" id="WP_179213543.1">
    <property type="nucleotide sequence ID" value="NZ_FZNQ01000001.1"/>
</dbReference>
<dbReference type="Proteomes" id="UP000198397">
    <property type="component" value="Unassembled WGS sequence"/>
</dbReference>
<feature type="region of interest" description="Disordered" evidence="1">
    <location>
        <begin position="27"/>
        <end position="256"/>
    </location>
</feature>
<sequence>MPRNTSAHASRRRVLFGTAGLATVALAGCADEEDPDPEADDDGAEADDSDDDGASPTAASVTLLVEGVGGHDHDDDHHDDHDHDDHSDDYHDDYGDDHHDDYHDDHGDDHHDDDHHDDHGGDHHDDDHHDDHGDDHHDDHDGELSEDEIDHACGHLEFDDPEPLAGGSSVDDAPVISSTHEPYDVSIEGDSTFVVFEADDDDGDDHHDDHSDDHHDDHGDEHHDDHGDEHHDDHGDEHHDDHGDEHHDDHDDHDHDHGDGDIFGFFTTNGTASIHEGHVLHEEDAVETCAEIDRYVVAEADHGRVVVELIPDE</sequence>
<accession>A0A238UNG1</accession>
<dbReference type="EMBL" id="FZNQ01000001">
    <property type="protein sequence ID" value="SNR23137.1"/>
    <property type="molecule type" value="Genomic_DNA"/>
</dbReference>
<dbReference type="InterPro" id="IPR006311">
    <property type="entry name" value="TAT_signal"/>
</dbReference>
<evidence type="ECO:0008006" key="4">
    <source>
        <dbReference type="Google" id="ProtNLM"/>
    </source>
</evidence>
<dbReference type="PROSITE" id="PS51257">
    <property type="entry name" value="PROKAR_LIPOPROTEIN"/>
    <property type="match status" value="1"/>
</dbReference>
<name>A0A238UNG1_HALVU</name>